<name>A0A7S3K013_9STRA</name>
<dbReference type="EMBL" id="HBIJ01017174">
    <property type="protein sequence ID" value="CAE0370666.1"/>
    <property type="molecule type" value="Transcribed_RNA"/>
</dbReference>
<dbReference type="AlphaFoldDB" id="A0A7S3K013"/>
<proteinExistence type="predicted"/>
<gene>
    <name evidence="3" type="ORF">ALAG00032_LOCUS11445</name>
</gene>
<feature type="chain" id="PRO_5031494070" evidence="2">
    <location>
        <begin position="21"/>
        <end position="137"/>
    </location>
</feature>
<protein>
    <submittedName>
        <fullName evidence="3">Uncharacterized protein</fullName>
    </submittedName>
</protein>
<accession>A0A7S3K013</accession>
<evidence type="ECO:0000313" key="3">
    <source>
        <dbReference type="EMBL" id="CAE0370666.1"/>
    </source>
</evidence>
<keyword evidence="2" id="KW-0732">Signal</keyword>
<sequence length="137" mass="15224">MVSRLGIRQFFVCCLGLVSGFMMTQSITNIQQPKRLVVLAGGNDDGPIGFFKRLGKGLDDMVDDAMMKKLGNGHSFYGKRKSNFYGSDDKNKMKGAWEDYSGPQGGSYFKLDSEGRPISRRGTLLPTRNVPYPDDVE</sequence>
<feature type="region of interest" description="Disordered" evidence="1">
    <location>
        <begin position="110"/>
        <end position="137"/>
    </location>
</feature>
<evidence type="ECO:0000256" key="2">
    <source>
        <dbReference type="SAM" id="SignalP"/>
    </source>
</evidence>
<evidence type="ECO:0000256" key="1">
    <source>
        <dbReference type="SAM" id="MobiDB-lite"/>
    </source>
</evidence>
<reference evidence="3" key="1">
    <citation type="submission" date="2021-01" db="EMBL/GenBank/DDBJ databases">
        <authorList>
            <person name="Corre E."/>
            <person name="Pelletier E."/>
            <person name="Niang G."/>
            <person name="Scheremetjew M."/>
            <person name="Finn R."/>
            <person name="Kale V."/>
            <person name="Holt S."/>
            <person name="Cochrane G."/>
            <person name="Meng A."/>
            <person name="Brown T."/>
            <person name="Cohen L."/>
        </authorList>
    </citation>
    <scope>NUCLEOTIDE SEQUENCE</scope>
    <source>
        <strain evidence="3">CCMP1510</strain>
    </source>
</reference>
<organism evidence="3">
    <name type="scientific">Aureoumbra lagunensis</name>
    <dbReference type="NCBI Taxonomy" id="44058"/>
    <lineage>
        <taxon>Eukaryota</taxon>
        <taxon>Sar</taxon>
        <taxon>Stramenopiles</taxon>
        <taxon>Ochrophyta</taxon>
        <taxon>Pelagophyceae</taxon>
        <taxon>Pelagomonadales</taxon>
        <taxon>Aureoumbra</taxon>
    </lineage>
</organism>
<feature type="signal peptide" evidence="2">
    <location>
        <begin position="1"/>
        <end position="20"/>
    </location>
</feature>